<evidence type="ECO:0000259" key="3">
    <source>
        <dbReference type="Pfam" id="PF00905"/>
    </source>
</evidence>
<dbReference type="InterPro" id="IPR008756">
    <property type="entry name" value="Peptidase_M56"/>
</dbReference>
<evidence type="ECO:0000256" key="2">
    <source>
        <dbReference type="SAM" id="Phobius"/>
    </source>
</evidence>
<evidence type="ECO:0000313" key="6">
    <source>
        <dbReference type="Proteomes" id="UP000813420"/>
    </source>
</evidence>
<dbReference type="Pfam" id="PF05569">
    <property type="entry name" value="Peptidase_M56"/>
    <property type="match status" value="1"/>
</dbReference>
<dbReference type="InterPro" id="IPR052173">
    <property type="entry name" value="Beta-lactam_resp_regulator"/>
</dbReference>
<evidence type="ECO:0000256" key="1">
    <source>
        <dbReference type="ARBA" id="ARBA00011075"/>
    </source>
</evidence>
<gene>
    <name evidence="5" type="ORF">K8V39_00190</name>
</gene>
<accession>A0A9D2VVP2</accession>
<keyword evidence="2" id="KW-1133">Transmembrane helix</keyword>
<sequence length="597" mass="66945">MTFPIHFLLCNIVLTGFLGLVLLFRTVFRRHVTADSRRRIWYIWMLALVLPLVPEQLFDPAGLIYKIRDLLPSASSVSGIPAETNDTAIASMQLGLSDFASSLDGSTALPLSTFLAAFWGIGCAVTFLCFIIQIYKIYMLKNSARRITPEQEPDLYALYSSCMQKAGVRRQVDLYTSCRIESPASCGILRPTIFIPEDLDILLSADDIRFIFLHELQHLKHKDAILNGLSCILQILYWFHPLIRYSFTIMRRDCEIACDHAVIRTAGREQAASYGHMLIRYAGSLRDHAFLSPLSSLGQDKSAALRRIKEIAEYRPDTRFRKCRSIVILLLTALLLLAASPFLSVYAFPDSTFDLSDLSAKQLEQIDLSACFAETQGSFVLYDVTKDQWQIYNEKLSTRRVSPDSTFKIYSGLFALEEGLITPESSGREWSGTAYPFESWNQNQTLATAMQNSVNWYFQELDQQLGASALYSYYRQISYGNCDLSSGIDNYWAEASLKISPAEQVLLLSGLLQNKWGFDEKNIQAVKNALFIADTPLGKLYGKTGTGLENGQNINGWFVGFLEKEGHIRCFATNIQDTGGADGTIAAEITLEALNSL</sequence>
<dbReference type="AlphaFoldDB" id="A0A9D2VVP2"/>
<reference evidence="5" key="1">
    <citation type="journal article" date="2021" name="PeerJ">
        <title>Extensive microbial diversity within the chicken gut microbiome revealed by metagenomics and culture.</title>
        <authorList>
            <person name="Gilroy R."/>
            <person name="Ravi A."/>
            <person name="Getino M."/>
            <person name="Pursley I."/>
            <person name="Horton D.L."/>
            <person name="Alikhan N.F."/>
            <person name="Baker D."/>
            <person name="Gharbi K."/>
            <person name="Hall N."/>
            <person name="Watson M."/>
            <person name="Adriaenssens E.M."/>
            <person name="Foster-Nyarko E."/>
            <person name="Jarju S."/>
            <person name="Secka A."/>
            <person name="Antonio M."/>
            <person name="Oren A."/>
            <person name="Chaudhuri R.R."/>
            <person name="La Ragione R."/>
            <person name="Hildebrand F."/>
            <person name="Pallen M.J."/>
        </authorList>
    </citation>
    <scope>NUCLEOTIDE SEQUENCE</scope>
    <source>
        <strain evidence="5">USAMLcec4-12693</strain>
    </source>
</reference>
<dbReference type="InterPro" id="IPR012338">
    <property type="entry name" value="Beta-lactam/transpept-like"/>
</dbReference>
<comment type="similarity">
    <text evidence="1">Belongs to the peptidase M56 family.</text>
</comment>
<dbReference type="Gene3D" id="3.40.710.10">
    <property type="entry name" value="DD-peptidase/beta-lactamase superfamily"/>
    <property type="match status" value="1"/>
</dbReference>
<name>A0A9D2VVP2_9FIRM</name>
<feature type="transmembrane region" description="Helical" evidence="2">
    <location>
        <begin position="6"/>
        <end position="28"/>
    </location>
</feature>
<feature type="transmembrane region" description="Helical" evidence="2">
    <location>
        <begin position="326"/>
        <end position="348"/>
    </location>
</feature>
<feature type="domain" description="Penicillin-binding protein transpeptidase" evidence="3">
    <location>
        <begin position="391"/>
        <end position="592"/>
    </location>
</feature>
<dbReference type="EMBL" id="DYXE01000003">
    <property type="protein sequence ID" value="HJH48670.1"/>
    <property type="molecule type" value="Genomic_DNA"/>
</dbReference>
<dbReference type="CDD" id="cd07341">
    <property type="entry name" value="M56_BlaR1_MecR1_like"/>
    <property type="match status" value="1"/>
</dbReference>
<protein>
    <submittedName>
        <fullName evidence="5">BlaR1 family beta-lactam sensor/signal transducer</fullName>
    </submittedName>
</protein>
<proteinExistence type="inferred from homology"/>
<evidence type="ECO:0000313" key="5">
    <source>
        <dbReference type="EMBL" id="HJH48670.1"/>
    </source>
</evidence>
<feature type="transmembrane region" description="Helical" evidence="2">
    <location>
        <begin position="40"/>
        <end position="58"/>
    </location>
</feature>
<evidence type="ECO:0000259" key="4">
    <source>
        <dbReference type="Pfam" id="PF05569"/>
    </source>
</evidence>
<feature type="domain" description="Peptidase M56" evidence="4">
    <location>
        <begin position="7"/>
        <end position="309"/>
    </location>
</feature>
<dbReference type="Gene3D" id="3.30.2010.10">
    <property type="entry name" value="Metalloproteases ('zincins'), catalytic domain"/>
    <property type="match status" value="1"/>
</dbReference>
<reference evidence="5" key="2">
    <citation type="submission" date="2021-09" db="EMBL/GenBank/DDBJ databases">
        <authorList>
            <person name="Gilroy R."/>
        </authorList>
    </citation>
    <scope>NUCLEOTIDE SEQUENCE</scope>
    <source>
        <strain evidence="5">USAMLcec4-12693</strain>
    </source>
</reference>
<dbReference type="InterPro" id="IPR001460">
    <property type="entry name" value="PCN-bd_Tpept"/>
</dbReference>
<organism evidence="5 6">
    <name type="scientific">Merdimonas faecis</name>
    <dbReference type="NCBI Taxonomy" id="1653435"/>
    <lineage>
        <taxon>Bacteria</taxon>
        <taxon>Bacillati</taxon>
        <taxon>Bacillota</taxon>
        <taxon>Clostridia</taxon>
        <taxon>Lachnospirales</taxon>
        <taxon>Lachnospiraceae</taxon>
        <taxon>Merdimonas</taxon>
    </lineage>
</organism>
<comment type="caution">
    <text evidence="5">The sequence shown here is derived from an EMBL/GenBank/DDBJ whole genome shotgun (WGS) entry which is preliminary data.</text>
</comment>
<keyword evidence="2" id="KW-0812">Transmembrane</keyword>
<dbReference type="RefSeq" id="WP_277271417.1">
    <property type="nucleotide sequence ID" value="NZ_DYXE01000003.1"/>
</dbReference>
<keyword evidence="2" id="KW-0472">Membrane</keyword>
<dbReference type="SUPFAM" id="SSF56601">
    <property type="entry name" value="beta-lactamase/transpeptidase-like"/>
    <property type="match status" value="1"/>
</dbReference>
<feature type="transmembrane region" description="Helical" evidence="2">
    <location>
        <begin position="116"/>
        <end position="138"/>
    </location>
</feature>
<dbReference type="Pfam" id="PF00905">
    <property type="entry name" value="Transpeptidase"/>
    <property type="match status" value="1"/>
</dbReference>
<dbReference type="PANTHER" id="PTHR34978:SF3">
    <property type="entry name" value="SLR0241 PROTEIN"/>
    <property type="match status" value="1"/>
</dbReference>
<dbReference type="Proteomes" id="UP000813420">
    <property type="component" value="Unassembled WGS sequence"/>
</dbReference>
<dbReference type="GO" id="GO:0008658">
    <property type="term" value="F:penicillin binding"/>
    <property type="evidence" value="ECO:0007669"/>
    <property type="project" value="InterPro"/>
</dbReference>
<dbReference type="PANTHER" id="PTHR34978">
    <property type="entry name" value="POSSIBLE SENSOR-TRANSDUCER PROTEIN BLAR"/>
    <property type="match status" value="1"/>
</dbReference>
<dbReference type="NCBIfam" id="NF000326">
    <property type="entry name" value="blaR1_generic"/>
    <property type="match status" value="1"/>
</dbReference>